<dbReference type="InterPro" id="IPR042100">
    <property type="entry name" value="Bug_dom1"/>
</dbReference>
<gene>
    <name evidence="2" type="ORF">DDF84_021780</name>
</gene>
<dbReference type="EMBL" id="CP037901">
    <property type="protein sequence ID" value="QBP12375.1"/>
    <property type="molecule type" value="Genomic_DNA"/>
</dbReference>
<accession>A0A2L0X3A4</accession>
<proteinExistence type="inferred from homology"/>
<dbReference type="CDD" id="cd07012">
    <property type="entry name" value="PBP2_Bug_TTT"/>
    <property type="match status" value="1"/>
</dbReference>
<evidence type="ECO:0000313" key="2">
    <source>
        <dbReference type="EMBL" id="QBP12375.1"/>
    </source>
</evidence>
<dbReference type="PANTHER" id="PTHR42928">
    <property type="entry name" value="TRICARBOXYLATE-BINDING PROTEIN"/>
    <property type="match status" value="1"/>
</dbReference>
<dbReference type="Proteomes" id="UP000253772">
    <property type="component" value="Chromosome c2"/>
</dbReference>
<evidence type="ECO:0000256" key="1">
    <source>
        <dbReference type="ARBA" id="ARBA00006987"/>
    </source>
</evidence>
<dbReference type="Gene3D" id="3.40.190.10">
    <property type="entry name" value="Periplasmic binding protein-like II"/>
    <property type="match status" value="1"/>
</dbReference>
<evidence type="ECO:0000313" key="3">
    <source>
        <dbReference type="Proteomes" id="UP000253772"/>
    </source>
</evidence>
<dbReference type="Pfam" id="PF03401">
    <property type="entry name" value="TctC"/>
    <property type="match status" value="1"/>
</dbReference>
<dbReference type="PIRSF" id="PIRSF017082">
    <property type="entry name" value="YflP"/>
    <property type="match status" value="1"/>
</dbReference>
<comment type="similarity">
    <text evidence="1">Belongs to the UPF0065 (bug) family.</text>
</comment>
<reference evidence="2 3" key="1">
    <citation type="submission" date="2019-03" db="EMBL/GenBank/DDBJ databases">
        <title>Comparative insights into the high quality Complete genome sequence of highly metal resistant Cupriavidus metallidurans strain BS1 isolated from a gold-copper mine.</title>
        <authorList>
            <person name="Mazhar H.S."/>
            <person name="Rensing C."/>
        </authorList>
    </citation>
    <scope>NUCLEOTIDE SEQUENCE [LARGE SCALE GENOMIC DNA]</scope>
    <source>
        <strain evidence="2 3">BS1</strain>
    </source>
</reference>
<sequence length="320" mass="33066">MKRGFIATMLCVAAGVAGASGIYPARPVKLIVGYSAGGPVDSAARIYAQHLGTVLGQAVVVENRGGAGGAIAATMITKASPDGYTLFFVGSPTLTMAPMVQKSATYKPLKDFTLVGLLNTYTNALLVAEDSPLKNVQDLVAYAKTHPDGLAFGSAGVGASNHLAAELLAQRGDVKFLHVPYKGNSPAIADLIGGKIGFMFDVTGSAVGYVQGGKVRALAVSSATRNPALPGVPTVAESGLKGFDVSGWFGLIGPPGMPQPVIDRLVGANHEVGRNAAYLESLARGGYAPSISGPTEFTDRLRQDLTLWSDVIRKANIEPQ</sequence>
<dbReference type="RefSeq" id="WP_024570803.1">
    <property type="nucleotide sequence ID" value="NZ_CP026544.1"/>
</dbReference>
<name>A0A2L0X3A4_9BURK</name>
<protein>
    <submittedName>
        <fullName evidence="2">Tripartite tricarboxylate transporter substrate binding protein</fullName>
    </submittedName>
</protein>
<dbReference type="OrthoDB" id="8678477at2"/>
<dbReference type="SUPFAM" id="SSF53850">
    <property type="entry name" value="Periplasmic binding protein-like II"/>
    <property type="match status" value="1"/>
</dbReference>
<dbReference type="PANTHER" id="PTHR42928:SF5">
    <property type="entry name" value="BLR1237 PROTEIN"/>
    <property type="match status" value="1"/>
</dbReference>
<dbReference type="InterPro" id="IPR005064">
    <property type="entry name" value="BUG"/>
</dbReference>
<organism evidence="2 3">
    <name type="scientific">Cupriavidus metallidurans</name>
    <dbReference type="NCBI Taxonomy" id="119219"/>
    <lineage>
        <taxon>Bacteria</taxon>
        <taxon>Pseudomonadati</taxon>
        <taxon>Pseudomonadota</taxon>
        <taxon>Betaproteobacteria</taxon>
        <taxon>Burkholderiales</taxon>
        <taxon>Burkholderiaceae</taxon>
        <taxon>Cupriavidus</taxon>
    </lineage>
</organism>
<dbReference type="AlphaFoldDB" id="A0A2L0X3A4"/>
<dbReference type="Gene3D" id="3.40.190.150">
    <property type="entry name" value="Bordetella uptake gene, domain 1"/>
    <property type="match status" value="1"/>
</dbReference>